<comment type="caution">
    <text evidence="1">The sequence shown here is derived from an EMBL/GenBank/DDBJ whole genome shotgun (WGS) entry which is preliminary data.</text>
</comment>
<dbReference type="EMBL" id="JZWT02000001">
    <property type="protein sequence ID" value="MFB6489653.1"/>
    <property type="molecule type" value="Genomic_DNA"/>
</dbReference>
<evidence type="ECO:0000313" key="2">
    <source>
        <dbReference type="Proteomes" id="UP000033636"/>
    </source>
</evidence>
<accession>A0ACC6UXX8</accession>
<sequence>MGKIAALVELVRRNVGALDELLESRTAESLIGDYVMLNAVLHLLQTAAQALIDLGAHLLAELGGELPRRYADIPKALRELGVLPMHDADLMRRAVGFRNVVHGYAGVSLDIVRAILGERTYRELYRLALAMAKYAAERGIDP</sequence>
<dbReference type="Proteomes" id="UP000033636">
    <property type="component" value="Unassembled WGS sequence"/>
</dbReference>
<name>A0ACC6UXX8_9CREN</name>
<evidence type="ECO:0000313" key="1">
    <source>
        <dbReference type="EMBL" id="MFB6489653.1"/>
    </source>
</evidence>
<organism evidence="1 2">
    <name type="scientific">Thermoproteus sp. AZ2</name>
    <dbReference type="NCBI Taxonomy" id="1609232"/>
    <lineage>
        <taxon>Archaea</taxon>
        <taxon>Thermoproteota</taxon>
        <taxon>Thermoprotei</taxon>
        <taxon>Thermoproteales</taxon>
        <taxon>Thermoproteaceae</taxon>
        <taxon>Thermoproteus</taxon>
    </lineage>
</organism>
<protein>
    <submittedName>
        <fullName evidence="1">DUF86 domain-containing protein</fullName>
    </submittedName>
</protein>
<reference evidence="1" key="1">
    <citation type="submission" date="2024-07" db="EMBL/GenBank/DDBJ databases">
        <title>Metagenome and Metagenome-Assembled Genomes of Archaea from a hot spring from the geothermal field of Los Azufres, Mexico.</title>
        <authorList>
            <person name="Marin-Paredes R."/>
            <person name="Martinez-Romero E."/>
            <person name="Servin-Garciduenas L.E."/>
        </authorList>
    </citation>
    <scope>NUCLEOTIDE SEQUENCE</scope>
</reference>
<gene>
    <name evidence="1" type="ORF">TU35_000135</name>
</gene>
<proteinExistence type="predicted"/>